<evidence type="ECO:0000313" key="2">
    <source>
        <dbReference type="EMBL" id="GIF01473.1"/>
    </source>
</evidence>
<keyword evidence="3" id="KW-1185">Reference proteome</keyword>
<reference evidence="2" key="1">
    <citation type="submission" date="2021-01" db="EMBL/GenBank/DDBJ databases">
        <title>Whole genome shotgun sequence of Actinoplanes rishiriensis NBRC 108556.</title>
        <authorList>
            <person name="Komaki H."/>
            <person name="Tamura T."/>
        </authorList>
    </citation>
    <scope>NUCLEOTIDE SEQUENCE</scope>
    <source>
        <strain evidence="2">NBRC 108556</strain>
    </source>
</reference>
<dbReference type="Proteomes" id="UP000636960">
    <property type="component" value="Unassembled WGS sequence"/>
</dbReference>
<sequence>MRKPATNLITVSGVQLLLIIGVGIAVSALARRRKLEPGMIIVVLAAAASFIPGVPRLELESELILAIVVPPLL</sequence>
<evidence type="ECO:0000256" key="1">
    <source>
        <dbReference type="SAM" id="Phobius"/>
    </source>
</evidence>
<gene>
    <name evidence="2" type="ORF">Ari01nite_89370</name>
</gene>
<keyword evidence="1" id="KW-1133">Transmembrane helix</keyword>
<dbReference type="EMBL" id="BOMV01000105">
    <property type="protein sequence ID" value="GIF01473.1"/>
    <property type="molecule type" value="Genomic_DNA"/>
</dbReference>
<evidence type="ECO:0008006" key="4">
    <source>
        <dbReference type="Google" id="ProtNLM"/>
    </source>
</evidence>
<keyword evidence="1" id="KW-0812">Transmembrane</keyword>
<keyword evidence="1" id="KW-0472">Membrane</keyword>
<accession>A0A919K9Z8</accession>
<protein>
    <recommendedName>
        <fullName evidence="4">Cation/H+ exchanger domain-containing protein</fullName>
    </recommendedName>
</protein>
<dbReference type="AlphaFoldDB" id="A0A919K9Z8"/>
<evidence type="ECO:0000313" key="3">
    <source>
        <dbReference type="Proteomes" id="UP000636960"/>
    </source>
</evidence>
<feature type="transmembrane region" description="Helical" evidence="1">
    <location>
        <begin position="6"/>
        <end position="30"/>
    </location>
</feature>
<organism evidence="2 3">
    <name type="scientific">Paractinoplanes rishiriensis</name>
    <dbReference type="NCBI Taxonomy" id="1050105"/>
    <lineage>
        <taxon>Bacteria</taxon>
        <taxon>Bacillati</taxon>
        <taxon>Actinomycetota</taxon>
        <taxon>Actinomycetes</taxon>
        <taxon>Micromonosporales</taxon>
        <taxon>Micromonosporaceae</taxon>
        <taxon>Paractinoplanes</taxon>
    </lineage>
</organism>
<proteinExistence type="predicted"/>
<comment type="caution">
    <text evidence="2">The sequence shown here is derived from an EMBL/GenBank/DDBJ whole genome shotgun (WGS) entry which is preliminary data.</text>
</comment>
<name>A0A919K9Z8_9ACTN</name>